<dbReference type="FunFam" id="3.40.50.1820:FF:000057">
    <property type="entry name" value="Lipase"/>
    <property type="match status" value="1"/>
</dbReference>
<dbReference type="SUPFAM" id="SSF53474">
    <property type="entry name" value="alpha/beta-Hydrolases"/>
    <property type="match status" value="1"/>
</dbReference>
<reference evidence="11" key="1">
    <citation type="submission" date="2025-08" db="UniProtKB">
        <authorList>
            <consortium name="RefSeq"/>
        </authorList>
    </citation>
    <scope>IDENTIFICATION</scope>
    <source>
        <tissue evidence="11">Total insect</tissue>
    </source>
</reference>
<evidence type="ECO:0000259" key="9">
    <source>
        <dbReference type="Pfam" id="PF04083"/>
    </source>
</evidence>
<evidence type="ECO:0000313" key="11">
    <source>
        <dbReference type="RefSeq" id="XP_034230754.1"/>
    </source>
</evidence>
<protein>
    <submittedName>
        <fullName evidence="11">Lipase 1-like isoform X1</fullName>
    </submittedName>
</protein>
<dbReference type="RefSeq" id="XP_034230754.1">
    <property type="nucleotide sequence ID" value="XM_034374863.1"/>
</dbReference>
<feature type="signal peptide" evidence="7">
    <location>
        <begin position="1"/>
        <end position="31"/>
    </location>
</feature>
<dbReference type="Pfam" id="PF04083">
    <property type="entry name" value="Abhydro_lipase"/>
    <property type="match status" value="1"/>
</dbReference>
<sequence>MGTMATAGTSLAPRLLLLTLWLAAGVAGCWARDSPRPPITPLDPDGRDEYTVTAGELLTKFGYPHERHRVVTEDGYILTMDRIPRPGSVPVLMVPPLFSAAVTYLVLGPGYAQALLLYDAGFDVWMTNLRGSVSSSRHERLSTADPRYWQYSYHEHGVYDVTASVDTVLSRTGFKQLLYVGFSMGSASFLIMTSSRPEYNDKIMAAFLQAPVTALFYSENNLIRIVRATANFTEIDALLQGIFRERGILALPHRLIREVEIKVCVGELRVLCNFLYLYLSNSPRYMDYVVSSRSRIWNWEADNYFFLRTLPVSGSLPTLWHFAQQSHAPDTFRPYHFNEEQSMRLYGTPVPPNYPLERITAPVYVYRANADSFTVEKDYAYLQRNLRTMVKDFVHPDPLFSHFEFVFSRKSLIITQTIINDMMNVLGSIDPNYGPVMQQATSN</sequence>
<evidence type="ECO:0000256" key="3">
    <source>
        <dbReference type="ARBA" id="ARBA00022801"/>
    </source>
</evidence>
<feature type="domain" description="Partial AB-hydrolase lipase" evidence="9">
    <location>
        <begin position="56"/>
        <end position="87"/>
    </location>
</feature>
<dbReference type="Pfam" id="PF00561">
    <property type="entry name" value="Abhydrolase_1"/>
    <property type="match status" value="1"/>
</dbReference>
<evidence type="ECO:0000313" key="10">
    <source>
        <dbReference type="Proteomes" id="UP000515158"/>
    </source>
</evidence>
<organism evidence="11">
    <name type="scientific">Thrips palmi</name>
    <name type="common">Melon thrips</name>
    <dbReference type="NCBI Taxonomy" id="161013"/>
    <lineage>
        <taxon>Eukaryota</taxon>
        <taxon>Metazoa</taxon>
        <taxon>Ecdysozoa</taxon>
        <taxon>Arthropoda</taxon>
        <taxon>Hexapoda</taxon>
        <taxon>Insecta</taxon>
        <taxon>Pterygota</taxon>
        <taxon>Neoptera</taxon>
        <taxon>Paraneoptera</taxon>
        <taxon>Thysanoptera</taxon>
        <taxon>Terebrantia</taxon>
        <taxon>Thripoidea</taxon>
        <taxon>Thripidae</taxon>
        <taxon>Thrips</taxon>
    </lineage>
</organism>
<evidence type="ECO:0000256" key="2">
    <source>
        <dbReference type="ARBA" id="ARBA00022729"/>
    </source>
</evidence>
<keyword evidence="10" id="KW-1185">Reference proteome</keyword>
<keyword evidence="6" id="KW-0325">Glycoprotein</keyword>
<keyword evidence="2 7" id="KW-0732">Signal</keyword>
<comment type="similarity">
    <text evidence="1">Belongs to the AB hydrolase superfamily. Lipase family.</text>
</comment>
<evidence type="ECO:0000259" key="8">
    <source>
        <dbReference type="Pfam" id="PF00561"/>
    </source>
</evidence>
<dbReference type="AlphaFoldDB" id="A0A6P8ZGV3"/>
<name>A0A6P8ZGV3_THRPL</name>
<keyword evidence="3" id="KW-0378">Hydrolase</keyword>
<feature type="domain" description="AB hydrolase-1" evidence="8">
    <location>
        <begin position="117"/>
        <end position="211"/>
    </location>
</feature>
<feature type="chain" id="PRO_5027996764" evidence="7">
    <location>
        <begin position="32"/>
        <end position="443"/>
    </location>
</feature>
<dbReference type="GO" id="GO:0016787">
    <property type="term" value="F:hydrolase activity"/>
    <property type="evidence" value="ECO:0007669"/>
    <property type="project" value="UniProtKB-KW"/>
</dbReference>
<dbReference type="KEGG" id="tpal:117639318"/>
<dbReference type="PANTHER" id="PTHR11005">
    <property type="entry name" value="LYSOSOMAL ACID LIPASE-RELATED"/>
    <property type="match status" value="1"/>
</dbReference>
<keyword evidence="5" id="KW-0443">Lipid metabolism</keyword>
<accession>A0A6P8ZGV3</accession>
<evidence type="ECO:0000256" key="5">
    <source>
        <dbReference type="ARBA" id="ARBA00023098"/>
    </source>
</evidence>
<dbReference type="GO" id="GO:0016042">
    <property type="term" value="P:lipid catabolic process"/>
    <property type="evidence" value="ECO:0007669"/>
    <property type="project" value="UniProtKB-KW"/>
</dbReference>
<dbReference type="InterPro" id="IPR000073">
    <property type="entry name" value="AB_hydrolase_1"/>
</dbReference>
<dbReference type="Gene3D" id="3.40.50.1820">
    <property type="entry name" value="alpha/beta hydrolase"/>
    <property type="match status" value="1"/>
</dbReference>
<evidence type="ECO:0000256" key="6">
    <source>
        <dbReference type="ARBA" id="ARBA00023180"/>
    </source>
</evidence>
<gene>
    <name evidence="11" type="primary">LOC117639318</name>
</gene>
<dbReference type="OrthoDB" id="9974421at2759"/>
<proteinExistence type="inferred from homology"/>
<dbReference type="InParanoid" id="A0A6P8ZGV3"/>
<evidence type="ECO:0000256" key="7">
    <source>
        <dbReference type="SAM" id="SignalP"/>
    </source>
</evidence>
<evidence type="ECO:0000256" key="1">
    <source>
        <dbReference type="ARBA" id="ARBA00010701"/>
    </source>
</evidence>
<dbReference type="GeneID" id="117639318"/>
<evidence type="ECO:0000256" key="4">
    <source>
        <dbReference type="ARBA" id="ARBA00022963"/>
    </source>
</evidence>
<dbReference type="InterPro" id="IPR029058">
    <property type="entry name" value="AB_hydrolase_fold"/>
</dbReference>
<dbReference type="Proteomes" id="UP000515158">
    <property type="component" value="Unplaced"/>
</dbReference>
<dbReference type="InterPro" id="IPR006693">
    <property type="entry name" value="AB_hydrolase_lipase"/>
</dbReference>
<keyword evidence="4" id="KW-0442">Lipid degradation</keyword>